<dbReference type="EMBL" id="JARKNE010000009">
    <property type="protein sequence ID" value="KAK5802481.1"/>
    <property type="molecule type" value="Genomic_DNA"/>
</dbReference>
<protein>
    <recommendedName>
        <fullName evidence="10">Alkane hydroxylase MAH1-like</fullName>
    </recommendedName>
</protein>
<evidence type="ECO:0000313" key="9">
    <source>
        <dbReference type="Proteomes" id="UP001358586"/>
    </source>
</evidence>
<evidence type="ECO:0000256" key="6">
    <source>
        <dbReference type="ARBA" id="ARBA00023004"/>
    </source>
</evidence>
<dbReference type="InterPro" id="IPR001128">
    <property type="entry name" value="Cyt_P450"/>
</dbReference>
<keyword evidence="3" id="KW-0349">Heme</keyword>
<evidence type="ECO:0000256" key="4">
    <source>
        <dbReference type="ARBA" id="ARBA00022723"/>
    </source>
</evidence>
<evidence type="ECO:0000256" key="5">
    <source>
        <dbReference type="ARBA" id="ARBA00023002"/>
    </source>
</evidence>
<comment type="cofactor">
    <cofactor evidence="1">
        <name>heme</name>
        <dbReference type="ChEBI" id="CHEBI:30413"/>
    </cofactor>
</comment>
<dbReference type="Proteomes" id="UP001358586">
    <property type="component" value="Chromosome 9"/>
</dbReference>
<evidence type="ECO:0000256" key="2">
    <source>
        <dbReference type="ARBA" id="ARBA00010617"/>
    </source>
</evidence>
<evidence type="ECO:0000256" key="1">
    <source>
        <dbReference type="ARBA" id="ARBA00001971"/>
    </source>
</evidence>
<dbReference type="InterPro" id="IPR036396">
    <property type="entry name" value="Cyt_P450_sf"/>
</dbReference>
<proteinExistence type="inferred from homology"/>
<keyword evidence="6" id="KW-0408">Iron</keyword>
<dbReference type="Gene3D" id="1.10.630.10">
    <property type="entry name" value="Cytochrome P450"/>
    <property type="match status" value="1"/>
</dbReference>
<sequence>MQLLHGKHETSNHQLDPANAHYVMSSNFDNFPKGPEFKQMFDALGDGVFNYDMDLWKYQWITAQGFMRHHLFHQFLLRTTRDKLELMPIIDDAAKHGLVINLEDIFQRFTFDSACILLTDNDPSCLSLEVPQVLFSKAMDDLEQAIFFWHVRPRSFTKLQKWLNIGQEGKYRKAWKVLDDVLIEYISQKRKEVNKLNQELVSVDGMDLLTSYITEKESTGLKCDDKFLRDTALNMIFAAMASTSTALTWFTWLVSKHPIVENKIIEELE</sequence>
<accession>A0ABR0NND8</accession>
<keyword evidence="9" id="KW-1185">Reference proteome</keyword>
<dbReference type="Pfam" id="PF00067">
    <property type="entry name" value="p450"/>
    <property type="match status" value="1"/>
</dbReference>
<evidence type="ECO:0000256" key="7">
    <source>
        <dbReference type="ARBA" id="ARBA00023033"/>
    </source>
</evidence>
<organism evidence="8 9">
    <name type="scientific">Gossypium arboreum</name>
    <name type="common">Tree cotton</name>
    <name type="synonym">Gossypium nanking</name>
    <dbReference type="NCBI Taxonomy" id="29729"/>
    <lineage>
        <taxon>Eukaryota</taxon>
        <taxon>Viridiplantae</taxon>
        <taxon>Streptophyta</taxon>
        <taxon>Embryophyta</taxon>
        <taxon>Tracheophyta</taxon>
        <taxon>Spermatophyta</taxon>
        <taxon>Magnoliopsida</taxon>
        <taxon>eudicotyledons</taxon>
        <taxon>Gunneridae</taxon>
        <taxon>Pentapetalae</taxon>
        <taxon>rosids</taxon>
        <taxon>malvids</taxon>
        <taxon>Malvales</taxon>
        <taxon>Malvaceae</taxon>
        <taxon>Malvoideae</taxon>
        <taxon>Gossypium</taxon>
    </lineage>
</organism>
<name>A0ABR0NND8_GOSAR</name>
<comment type="similarity">
    <text evidence="2">Belongs to the cytochrome P450 family.</text>
</comment>
<comment type="caution">
    <text evidence="8">The sequence shown here is derived from an EMBL/GenBank/DDBJ whole genome shotgun (WGS) entry which is preliminary data.</text>
</comment>
<keyword evidence="5" id="KW-0560">Oxidoreductase</keyword>
<evidence type="ECO:0000313" key="8">
    <source>
        <dbReference type="EMBL" id="KAK5802481.1"/>
    </source>
</evidence>
<evidence type="ECO:0008006" key="10">
    <source>
        <dbReference type="Google" id="ProtNLM"/>
    </source>
</evidence>
<gene>
    <name evidence="8" type="ORF">PVK06_030075</name>
</gene>
<evidence type="ECO:0000256" key="3">
    <source>
        <dbReference type="ARBA" id="ARBA00022617"/>
    </source>
</evidence>
<reference evidence="8 9" key="1">
    <citation type="submission" date="2023-03" db="EMBL/GenBank/DDBJ databases">
        <title>WGS of Gossypium arboreum.</title>
        <authorList>
            <person name="Yu D."/>
        </authorList>
    </citation>
    <scope>NUCLEOTIDE SEQUENCE [LARGE SCALE GENOMIC DNA]</scope>
    <source>
        <tissue evidence="8">Leaf</tissue>
    </source>
</reference>
<dbReference type="SUPFAM" id="SSF48264">
    <property type="entry name" value="Cytochrome P450"/>
    <property type="match status" value="1"/>
</dbReference>
<keyword evidence="7" id="KW-0503">Monooxygenase</keyword>
<dbReference type="PANTHER" id="PTHR24296">
    <property type="entry name" value="CYTOCHROME P450"/>
    <property type="match status" value="1"/>
</dbReference>
<keyword evidence="4" id="KW-0479">Metal-binding</keyword>